<dbReference type="AlphaFoldDB" id="A0A392TPR0"/>
<dbReference type="GO" id="GO:0008234">
    <property type="term" value="F:cysteine-type peptidase activity"/>
    <property type="evidence" value="ECO:0007669"/>
    <property type="project" value="InterPro"/>
</dbReference>
<accession>A0A392TPR0</accession>
<keyword evidence="2" id="KW-0645">Protease</keyword>
<comment type="caution">
    <text evidence="2">The sequence shown here is derived from an EMBL/GenBank/DDBJ whole genome shotgun (WGS) entry which is preliminary data.</text>
</comment>
<proteinExistence type="predicted"/>
<sequence length="55" mass="6199">MKHQDAIPTEEKYPYKAVQQTCNNDIVGAAAFDGYQFVSRDDEQQLLQAVAQQPV</sequence>
<dbReference type="InterPro" id="IPR038765">
    <property type="entry name" value="Papain-like_cys_pep_sf"/>
</dbReference>
<keyword evidence="2" id="KW-0378">Hydrolase</keyword>
<dbReference type="EMBL" id="LXQA010628526">
    <property type="protein sequence ID" value="MCI62962.1"/>
    <property type="molecule type" value="Genomic_DNA"/>
</dbReference>
<dbReference type="Pfam" id="PF00112">
    <property type="entry name" value="Peptidase_C1"/>
    <property type="match status" value="1"/>
</dbReference>
<feature type="non-terminal residue" evidence="2">
    <location>
        <position position="55"/>
    </location>
</feature>
<dbReference type="Gene3D" id="3.90.70.10">
    <property type="entry name" value="Cysteine proteinases"/>
    <property type="match status" value="1"/>
</dbReference>
<organism evidence="2 3">
    <name type="scientific">Trifolium medium</name>
    <dbReference type="NCBI Taxonomy" id="97028"/>
    <lineage>
        <taxon>Eukaryota</taxon>
        <taxon>Viridiplantae</taxon>
        <taxon>Streptophyta</taxon>
        <taxon>Embryophyta</taxon>
        <taxon>Tracheophyta</taxon>
        <taxon>Spermatophyta</taxon>
        <taxon>Magnoliopsida</taxon>
        <taxon>eudicotyledons</taxon>
        <taxon>Gunneridae</taxon>
        <taxon>Pentapetalae</taxon>
        <taxon>rosids</taxon>
        <taxon>fabids</taxon>
        <taxon>Fabales</taxon>
        <taxon>Fabaceae</taxon>
        <taxon>Papilionoideae</taxon>
        <taxon>50 kb inversion clade</taxon>
        <taxon>NPAAA clade</taxon>
        <taxon>Hologalegina</taxon>
        <taxon>IRL clade</taxon>
        <taxon>Trifolieae</taxon>
        <taxon>Trifolium</taxon>
    </lineage>
</organism>
<evidence type="ECO:0000313" key="2">
    <source>
        <dbReference type="EMBL" id="MCI62962.1"/>
    </source>
</evidence>
<name>A0A392TPR0_9FABA</name>
<keyword evidence="3" id="KW-1185">Reference proteome</keyword>
<dbReference type="InterPro" id="IPR000668">
    <property type="entry name" value="Peptidase_C1A_C"/>
</dbReference>
<protein>
    <submittedName>
        <fullName evidence="2">Cysteine protease</fullName>
    </submittedName>
</protein>
<dbReference type="SUPFAM" id="SSF54001">
    <property type="entry name" value="Cysteine proteinases"/>
    <property type="match status" value="1"/>
</dbReference>
<dbReference type="Proteomes" id="UP000265520">
    <property type="component" value="Unassembled WGS sequence"/>
</dbReference>
<evidence type="ECO:0000259" key="1">
    <source>
        <dbReference type="Pfam" id="PF00112"/>
    </source>
</evidence>
<reference evidence="2 3" key="1">
    <citation type="journal article" date="2018" name="Front. Plant Sci.">
        <title>Red Clover (Trifolium pratense) and Zigzag Clover (T. medium) - A Picture of Genomic Similarities and Differences.</title>
        <authorList>
            <person name="Dluhosova J."/>
            <person name="Istvanek J."/>
            <person name="Nedelnik J."/>
            <person name="Repkova J."/>
        </authorList>
    </citation>
    <scope>NUCLEOTIDE SEQUENCE [LARGE SCALE GENOMIC DNA]</scope>
    <source>
        <strain evidence="3">cv. 10/8</strain>
        <tissue evidence="2">Leaf</tissue>
    </source>
</reference>
<dbReference type="GO" id="GO:0006508">
    <property type="term" value="P:proteolysis"/>
    <property type="evidence" value="ECO:0007669"/>
    <property type="project" value="UniProtKB-KW"/>
</dbReference>
<evidence type="ECO:0000313" key="3">
    <source>
        <dbReference type="Proteomes" id="UP000265520"/>
    </source>
</evidence>
<feature type="domain" description="Peptidase C1A papain C-terminal" evidence="1">
    <location>
        <begin position="3"/>
        <end position="55"/>
    </location>
</feature>